<sequence>MAAKIRLFCYRQLKQTAMKIGIKPDSAVFQPAILAFFIPDLTKPDLRIASNKKPGCISNRAFSI</sequence>
<name>A0A5N1IXS4_9BACT</name>
<evidence type="ECO:0000313" key="1">
    <source>
        <dbReference type="EMBL" id="KAA9338908.1"/>
    </source>
</evidence>
<dbReference type="EMBL" id="VTWT01000004">
    <property type="protein sequence ID" value="KAA9338908.1"/>
    <property type="molecule type" value="Genomic_DNA"/>
</dbReference>
<evidence type="ECO:0000313" key="2">
    <source>
        <dbReference type="Proteomes" id="UP000326570"/>
    </source>
</evidence>
<keyword evidence="2" id="KW-1185">Reference proteome</keyword>
<dbReference type="AlphaFoldDB" id="A0A5N1IXS4"/>
<organism evidence="1 2">
    <name type="scientific">Adhaeribacter soli</name>
    <dbReference type="NCBI Taxonomy" id="2607655"/>
    <lineage>
        <taxon>Bacteria</taxon>
        <taxon>Pseudomonadati</taxon>
        <taxon>Bacteroidota</taxon>
        <taxon>Cytophagia</taxon>
        <taxon>Cytophagales</taxon>
        <taxon>Hymenobacteraceae</taxon>
        <taxon>Adhaeribacter</taxon>
    </lineage>
</organism>
<accession>A0A5N1IXS4</accession>
<protein>
    <submittedName>
        <fullName evidence="1">Uncharacterized protein</fullName>
    </submittedName>
</protein>
<proteinExistence type="predicted"/>
<gene>
    <name evidence="1" type="ORF">F0P94_08945</name>
</gene>
<reference evidence="1 2" key="1">
    <citation type="submission" date="2019-09" db="EMBL/GenBank/DDBJ databases">
        <title>Genome sequence of Adhaeribacter sp. M2.</title>
        <authorList>
            <person name="Srinivasan S."/>
        </authorList>
    </citation>
    <scope>NUCLEOTIDE SEQUENCE [LARGE SCALE GENOMIC DNA]</scope>
    <source>
        <strain evidence="1 2">M2</strain>
    </source>
</reference>
<comment type="caution">
    <text evidence="1">The sequence shown here is derived from an EMBL/GenBank/DDBJ whole genome shotgun (WGS) entry which is preliminary data.</text>
</comment>
<dbReference type="Proteomes" id="UP000326570">
    <property type="component" value="Unassembled WGS sequence"/>
</dbReference>
<dbReference type="RefSeq" id="WP_150903542.1">
    <property type="nucleotide sequence ID" value="NZ_VTWT01000004.1"/>
</dbReference>